<name>A0A9X6BAA7_BACCE</name>
<evidence type="ECO:0000313" key="2">
    <source>
        <dbReference type="Proteomes" id="UP000190641"/>
    </source>
</evidence>
<gene>
    <name evidence="1" type="ORF">BLX06_11535</name>
</gene>
<dbReference type="AlphaFoldDB" id="A0A9X6BAA7"/>
<comment type="caution">
    <text evidence="1">The sequence shown here is derived from an EMBL/GenBank/DDBJ whole genome shotgun (WGS) entry which is preliminary data.</text>
</comment>
<dbReference type="EMBL" id="MUAU01000028">
    <property type="protein sequence ID" value="OOR74859.1"/>
    <property type="molecule type" value="Genomic_DNA"/>
</dbReference>
<sequence length="102" mass="12222">MDVNSYYTYITIKEILFIHAYVTGKEIPSSQALQILGQFDPEEIPGTIRETRQYRIRNNGEELFQYYRQKHPKLFEKQRLCTYEELKQRAVSYCSAHLTIHM</sequence>
<keyword evidence="1" id="KW-0689">Ribosomal protein</keyword>
<reference evidence="1 2" key="1">
    <citation type="submission" date="2017-01" db="EMBL/GenBank/DDBJ databases">
        <title>Bacillus cereus isolates.</title>
        <authorList>
            <person name="Beno S.M."/>
        </authorList>
    </citation>
    <scope>NUCLEOTIDE SEQUENCE [LARGE SCALE GENOMIC DNA]</scope>
    <source>
        <strain evidence="1 2">FSL K6-1030</strain>
    </source>
</reference>
<keyword evidence="1" id="KW-0687">Ribonucleoprotein</keyword>
<dbReference type="GO" id="GO:0005840">
    <property type="term" value="C:ribosome"/>
    <property type="evidence" value="ECO:0007669"/>
    <property type="project" value="UniProtKB-KW"/>
</dbReference>
<evidence type="ECO:0000313" key="1">
    <source>
        <dbReference type="EMBL" id="OOR74859.1"/>
    </source>
</evidence>
<proteinExistence type="predicted"/>
<dbReference type="Proteomes" id="UP000190641">
    <property type="component" value="Unassembled WGS sequence"/>
</dbReference>
<organism evidence="1 2">
    <name type="scientific">Bacillus cereus</name>
    <dbReference type="NCBI Taxonomy" id="1396"/>
    <lineage>
        <taxon>Bacteria</taxon>
        <taxon>Bacillati</taxon>
        <taxon>Bacillota</taxon>
        <taxon>Bacilli</taxon>
        <taxon>Bacillales</taxon>
        <taxon>Bacillaceae</taxon>
        <taxon>Bacillus</taxon>
        <taxon>Bacillus cereus group</taxon>
    </lineage>
</organism>
<accession>A0A9X6BAA7</accession>
<protein>
    <submittedName>
        <fullName evidence="1">50S ribosomal protein L7ae</fullName>
    </submittedName>
</protein>
<dbReference type="RefSeq" id="WP_078186573.1">
    <property type="nucleotide sequence ID" value="NZ_MUAU01000028.1"/>
</dbReference>